<name>A0AA87YQ53_FICCA</name>
<gene>
    <name evidence="1" type="ORF">TIFTF001_048757</name>
</gene>
<evidence type="ECO:0000313" key="2">
    <source>
        <dbReference type="Proteomes" id="UP001187192"/>
    </source>
</evidence>
<comment type="caution">
    <text evidence="1">The sequence shown here is derived from an EMBL/GenBank/DDBJ whole genome shotgun (WGS) entry which is preliminary data.</text>
</comment>
<organism evidence="1 2">
    <name type="scientific">Ficus carica</name>
    <name type="common">Common fig</name>
    <dbReference type="NCBI Taxonomy" id="3494"/>
    <lineage>
        <taxon>Eukaryota</taxon>
        <taxon>Viridiplantae</taxon>
        <taxon>Streptophyta</taxon>
        <taxon>Embryophyta</taxon>
        <taxon>Tracheophyta</taxon>
        <taxon>Spermatophyta</taxon>
        <taxon>Magnoliopsida</taxon>
        <taxon>eudicotyledons</taxon>
        <taxon>Gunneridae</taxon>
        <taxon>Pentapetalae</taxon>
        <taxon>rosids</taxon>
        <taxon>fabids</taxon>
        <taxon>Rosales</taxon>
        <taxon>Moraceae</taxon>
        <taxon>Ficeae</taxon>
        <taxon>Ficus</taxon>
    </lineage>
</organism>
<proteinExistence type="predicted"/>
<sequence>MNKLEAESASTSDRDPMKKKLKEKLTVYKLPTDWIYYATYFGGNEKAGLTPDSEALELVDGQRIRAPNFDVGEDSDSGARWRSELHSDYRSGL</sequence>
<keyword evidence="2" id="KW-1185">Reference proteome</keyword>
<reference evidence="1" key="1">
    <citation type="submission" date="2023-07" db="EMBL/GenBank/DDBJ databases">
        <title>draft genome sequence of fig (Ficus carica).</title>
        <authorList>
            <person name="Takahashi T."/>
            <person name="Nishimura K."/>
        </authorList>
    </citation>
    <scope>NUCLEOTIDE SEQUENCE</scope>
</reference>
<dbReference type="Proteomes" id="UP001187192">
    <property type="component" value="Unassembled WGS sequence"/>
</dbReference>
<dbReference type="AlphaFoldDB" id="A0AA87YQ53"/>
<accession>A0AA87YQ53</accession>
<evidence type="ECO:0000313" key="1">
    <source>
        <dbReference type="EMBL" id="GMN20489.1"/>
    </source>
</evidence>
<dbReference type="EMBL" id="BTGU01006455">
    <property type="protein sequence ID" value="GMN20489.1"/>
    <property type="molecule type" value="Genomic_DNA"/>
</dbReference>
<protein>
    <submittedName>
        <fullName evidence="1">Uncharacterized protein</fullName>
    </submittedName>
</protein>